<name>A0A951QGX6_9CYAN</name>
<dbReference type="AlphaFoldDB" id="A0A951QGX6"/>
<accession>A0A951QGX6</accession>
<gene>
    <name evidence="1" type="ORF">KME15_20215</name>
</gene>
<evidence type="ECO:0000313" key="2">
    <source>
        <dbReference type="Proteomes" id="UP000757435"/>
    </source>
</evidence>
<evidence type="ECO:0000313" key="1">
    <source>
        <dbReference type="EMBL" id="MBW4661008.1"/>
    </source>
</evidence>
<dbReference type="Proteomes" id="UP000757435">
    <property type="component" value="Unassembled WGS sequence"/>
</dbReference>
<sequence>MATTEHLPLTAQQRQILSFLAQSRYLYDFLDANLIGNYQEANSILPPIIARGWAGCSFEEGAMLYKLTDLGRAALQNGLQLSEMPTPTPNPFRWLENRQ</sequence>
<reference evidence="1" key="2">
    <citation type="journal article" date="2022" name="Microbiol. Resour. Announc.">
        <title>Metagenome Sequencing to Explore Phylogenomics of Terrestrial Cyanobacteria.</title>
        <authorList>
            <person name="Ward R.D."/>
            <person name="Stajich J.E."/>
            <person name="Johansen J.R."/>
            <person name="Huntemann M."/>
            <person name="Clum A."/>
            <person name="Foster B."/>
            <person name="Foster B."/>
            <person name="Roux S."/>
            <person name="Palaniappan K."/>
            <person name="Varghese N."/>
            <person name="Mukherjee S."/>
            <person name="Reddy T.B.K."/>
            <person name="Daum C."/>
            <person name="Copeland A."/>
            <person name="Chen I.A."/>
            <person name="Ivanova N.N."/>
            <person name="Kyrpides N.C."/>
            <person name="Shapiro N."/>
            <person name="Eloe-Fadrosh E.A."/>
            <person name="Pietrasiak N."/>
        </authorList>
    </citation>
    <scope>NUCLEOTIDE SEQUENCE</scope>
    <source>
        <strain evidence="1">UHER 2000/2452</strain>
    </source>
</reference>
<comment type="caution">
    <text evidence="1">The sequence shown here is derived from an EMBL/GenBank/DDBJ whole genome shotgun (WGS) entry which is preliminary data.</text>
</comment>
<organism evidence="1 2">
    <name type="scientific">Drouetiella hepatica Uher 2000/2452</name>
    <dbReference type="NCBI Taxonomy" id="904376"/>
    <lineage>
        <taxon>Bacteria</taxon>
        <taxon>Bacillati</taxon>
        <taxon>Cyanobacteriota</taxon>
        <taxon>Cyanophyceae</taxon>
        <taxon>Oculatellales</taxon>
        <taxon>Oculatellaceae</taxon>
        <taxon>Drouetiella</taxon>
    </lineage>
</organism>
<protein>
    <submittedName>
        <fullName evidence="1">Uncharacterized protein</fullName>
    </submittedName>
</protein>
<dbReference type="EMBL" id="JAHHHD010000028">
    <property type="protein sequence ID" value="MBW4661008.1"/>
    <property type="molecule type" value="Genomic_DNA"/>
</dbReference>
<reference evidence="1" key="1">
    <citation type="submission" date="2021-05" db="EMBL/GenBank/DDBJ databases">
        <authorList>
            <person name="Pietrasiak N."/>
            <person name="Ward R."/>
            <person name="Stajich J.E."/>
            <person name="Kurbessoian T."/>
        </authorList>
    </citation>
    <scope>NUCLEOTIDE SEQUENCE</scope>
    <source>
        <strain evidence="1">UHER 2000/2452</strain>
    </source>
</reference>
<proteinExistence type="predicted"/>